<dbReference type="InterPro" id="IPR013525">
    <property type="entry name" value="ABC2_TM"/>
</dbReference>
<dbReference type="PANTHER" id="PTHR43229">
    <property type="entry name" value="NODULATION PROTEIN J"/>
    <property type="match status" value="1"/>
</dbReference>
<comment type="similarity">
    <text evidence="2 6">Belongs to the ABC-2 integral membrane protein family.</text>
</comment>
<name>A0ABS8JGZ9_9GAMM</name>
<dbReference type="PIRSF" id="PIRSF006648">
    <property type="entry name" value="DrrB"/>
    <property type="match status" value="1"/>
</dbReference>
<organism evidence="8 9">
    <name type="scientific">Noviluteimonas lactosilytica</name>
    <dbReference type="NCBI Taxonomy" id="2888523"/>
    <lineage>
        <taxon>Bacteria</taxon>
        <taxon>Pseudomonadati</taxon>
        <taxon>Pseudomonadota</taxon>
        <taxon>Gammaproteobacteria</taxon>
        <taxon>Lysobacterales</taxon>
        <taxon>Lysobacteraceae</taxon>
        <taxon>Noviluteimonas</taxon>
    </lineage>
</organism>
<evidence type="ECO:0000256" key="5">
    <source>
        <dbReference type="ARBA" id="ARBA00023136"/>
    </source>
</evidence>
<feature type="transmembrane region" description="Helical" evidence="6">
    <location>
        <begin position="44"/>
        <end position="63"/>
    </location>
</feature>
<dbReference type="InterPro" id="IPR000412">
    <property type="entry name" value="ABC_2_transport"/>
</dbReference>
<evidence type="ECO:0000313" key="9">
    <source>
        <dbReference type="Proteomes" id="UP001165293"/>
    </source>
</evidence>
<evidence type="ECO:0000313" key="8">
    <source>
        <dbReference type="EMBL" id="MCC8362854.1"/>
    </source>
</evidence>
<evidence type="ECO:0000259" key="7">
    <source>
        <dbReference type="PROSITE" id="PS51012"/>
    </source>
</evidence>
<proteinExistence type="inferred from homology"/>
<dbReference type="InterPro" id="IPR051784">
    <property type="entry name" value="Nod_factor_ABC_transporter"/>
</dbReference>
<comment type="caution">
    <text evidence="8">The sequence shown here is derived from an EMBL/GenBank/DDBJ whole genome shotgun (WGS) entry which is preliminary data.</text>
</comment>
<dbReference type="PROSITE" id="PS51012">
    <property type="entry name" value="ABC_TM2"/>
    <property type="match status" value="1"/>
</dbReference>
<keyword evidence="5 6" id="KW-0472">Membrane</keyword>
<gene>
    <name evidence="8" type="ORF">LK996_07160</name>
</gene>
<feature type="transmembrane region" description="Helical" evidence="6">
    <location>
        <begin position="156"/>
        <end position="178"/>
    </location>
</feature>
<sequence>MSTTDLSILAERPRTLAMPRSRVLRSYLEEMRSECLRYLRNPGFMLPTLLFPTVFYLMFGVFLARQGEEAARYLLASYGTFGVMAPGLFGFGVSIALERENGLLTLRRALPASQVAYLAGKMAMSMLVAAGVLTLLTLLAVFVAHVPLTGAQIAHLFASNVPGVLPFCALGLLLGTLVKGQAAPALINMLYLPMAFLSGLWFPLQALPKPIQAIAPALPSYHLNALALDAVDIASVRALPHVLALAAFTVVALWLAARRLRKAG</sequence>
<comment type="subcellular location">
    <subcellularLocation>
        <location evidence="6">Cell inner membrane</location>
        <topology evidence="6">Multi-pass membrane protein</topology>
    </subcellularLocation>
    <subcellularLocation>
        <location evidence="1">Membrane</location>
        <topology evidence="1">Multi-pass membrane protein</topology>
    </subcellularLocation>
</comment>
<keyword evidence="9" id="KW-1185">Reference proteome</keyword>
<dbReference type="EMBL" id="JAJGAK010000001">
    <property type="protein sequence ID" value="MCC8362854.1"/>
    <property type="molecule type" value="Genomic_DNA"/>
</dbReference>
<feature type="domain" description="ABC transmembrane type-2" evidence="7">
    <location>
        <begin position="39"/>
        <end position="263"/>
    </location>
</feature>
<dbReference type="PANTHER" id="PTHR43229:SF3">
    <property type="entry name" value="ABC-TYPE MULTIDRUG TRANSPORT SYSTEM, PERMEASE COMPONENT"/>
    <property type="match status" value="1"/>
</dbReference>
<keyword evidence="4 6" id="KW-1133">Transmembrane helix</keyword>
<accession>A0ABS8JGZ9</accession>
<evidence type="ECO:0000256" key="3">
    <source>
        <dbReference type="ARBA" id="ARBA00022692"/>
    </source>
</evidence>
<keyword evidence="3 6" id="KW-0812">Transmembrane</keyword>
<evidence type="ECO:0000256" key="2">
    <source>
        <dbReference type="ARBA" id="ARBA00007783"/>
    </source>
</evidence>
<keyword evidence="6" id="KW-0813">Transport</keyword>
<dbReference type="Proteomes" id="UP001165293">
    <property type="component" value="Unassembled WGS sequence"/>
</dbReference>
<feature type="transmembrane region" description="Helical" evidence="6">
    <location>
        <begin position="238"/>
        <end position="257"/>
    </location>
</feature>
<protein>
    <recommendedName>
        <fullName evidence="6">Transport permease protein</fullName>
    </recommendedName>
</protein>
<reference evidence="8" key="1">
    <citation type="submission" date="2021-10" db="EMBL/GenBank/DDBJ databases">
        <authorList>
            <person name="Lyu M."/>
            <person name="Wang X."/>
            <person name="Meng X."/>
            <person name="Xu K."/>
        </authorList>
    </citation>
    <scope>NUCLEOTIDE SEQUENCE</scope>
    <source>
        <strain evidence="8">A6</strain>
    </source>
</reference>
<evidence type="ECO:0000256" key="1">
    <source>
        <dbReference type="ARBA" id="ARBA00004141"/>
    </source>
</evidence>
<feature type="transmembrane region" description="Helical" evidence="6">
    <location>
        <begin position="185"/>
        <end position="204"/>
    </location>
</feature>
<dbReference type="Pfam" id="PF01061">
    <property type="entry name" value="ABC2_membrane"/>
    <property type="match status" value="1"/>
</dbReference>
<dbReference type="RefSeq" id="WP_230526430.1">
    <property type="nucleotide sequence ID" value="NZ_JAJGAK010000001.1"/>
</dbReference>
<keyword evidence="6" id="KW-1003">Cell membrane</keyword>
<feature type="transmembrane region" description="Helical" evidence="6">
    <location>
        <begin position="118"/>
        <end position="144"/>
    </location>
</feature>
<feature type="transmembrane region" description="Helical" evidence="6">
    <location>
        <begin position="75"/>
        <end position="97"/>
    </location>
</feature>
<evidence type="ECO:0000256" key="4">
    <source>
        <dbReference type="ARBA" id="ARBA00022989"/>
    </source>
</evidence>
<evidence type="ECO:0000256" key="6">
    <source>
        <dbReference type="RuleBase" id="RU361157"/>
    </source>
</evidence>
<dbReference type="InterPro" id="IPR047817">
    <property type="entry name" value="ABC2_TM_bact-type"/>
</dbReference>